<evidence type="ECO:0000259" key="5">
    <source>
        <dbReference type="PROSITE" id="PS50275"/>
    </source>
</evidence>
<feature type="region of interest" description="Disordered" evidence="4">
    <location>
        <begin position="946"/>
        <end position="988"/>
    </location>
</feature>
<evidence type="ECO:0000256" key="1">
    <source>
        <dbReference type="ARBA" id="ARBA00004308"/>
    </source>
</evidence>
<dbReference type="PROSITE" id="PS50275">
    <property type="entry name" value="SAC"/>
    <property type="match status" value="1"/>
</dbReference>
<evidence type="ECO:0000313" key="7">
    <source>
        <dbReference type="Proteomes" id="UP001286313"/>
    </source>
</evidence>
<feature type="region of interest" description="Disordered" evidence="4">
    <location>
        <begin position="324"/>
        <end position="346"/>
    </location>
</feature>
<organism evidence="6 7">
    <name type="scientific">Petrolisthes cinctipes</name>
    <name type="common">Flat porcelain crab</name>
    <dbReference type="NCBI Taxonomy" id="88211"/>
    <lineage>
        <taxon>Eukaryota</taxon>
        <taxon>Metazoa</taxon>
        <taxon>Ecdysozoa</taxon>
        <taxon>Arthropoda</taxon>
        <taxon>Crustacea</taxon>
        <taxon>Multicrustacea</taxon>
        <taxon>Malacostraca</taxon>
        <taxon>Eumalacostraca</taxon>
        <taxon>Eucarida</taxon>
        <taxon>Decapoda</taxon>
        <taxon>Pleocyemata</taxon>
        <taxon>Anomura</taxon>
        <taxon>Galatheoidea</taxon>
        <taxon>Porcellanidae</taxon>
        <taxon>Petrolisthes</taxon>
    </lineage>
</organism>
<evidence type="ECO:0000256" key="2">
    <source>
        <dbReference type="ARBA" id="ARBA00022801"/>
    </source>
</evidence>
<dbReference type="Proteomes" id="UP001286313">
    <property type="component" value="Unassembled WGS sequence"/>
</dbReference>
<dbReference type="InterPro" id="IPR043573">
    <property type="entry name" value="Fig4-like"/>
</dbReference>
<evidence type="ECO:0000256" key="3">
    <source>
        <dbReference type="ARBA" id="ARBA00023136"/>
    </source>
</evidence>
<dbReference type="GO" id="GO:0012505">
    <property type="term" value="C:endomembrane system"/>
    <property type="evidence" value="ECO:0007669"/>
    <property type="project" value="UniProtKB-SubCell"/>
</dbReference>
<keyword evidence="3" id="KW-0472">Membrane</keyword>
<dbReference type="InterPro" id="IPR025714">
    <property type="entry name" value="Methyltranfer_dom"/>
</dbReference>
<protein>
    <recommendedName>
        <fullName evidence="5">SAC domain-containing protein</fullName>
    </recommendedName>
</protein>
<dbReference type="GO" id="GO:0046856">
    <property type="term" value="P:phosphatidylinositol dephosphorylation"/>
    <property type="evidence" value="ECO:0007669"/>
    <property type="project" value="InterPro"/>
</dbReference>
<keyword evidence="7" id="KW-1185">Reference proteome</keyword>
<accession>A0AAE1FB60</accession>
<dbReference type="EMBL" id="JAWQEG010002668">
    <property type="protein sequence ID" value="KAK3870451.1"/>
    <property type="molecule type" value="Genomic_DNA"/>
</dbReference>
<dbReference type="PANTHER" id="PTHR45738:SF5">
    <property type="entry name" value="POLYPHOSPHOINOSITIDE PHOSPHATASE"/>
    <property type="match status" value="1"/>
</dbReference>
<feature type="compositionally biased region" description="Polar residues" evidence="4">
    <location>
        <begin position="1528"/>
        <end position="1537"/>
    </location>
</feature>
<comment type="caution">
    <text evidence="6">The sequence shown here is derived from an EMBL/GenBank/DDBJ whole genome shotgun (WGS) entry which is preliminary data.</text>
</comment>
<evidence type="ECO:0000256" key="4">
    <source>
        <dbReference type="SAM" id="MobiDB-lite"/>
    </source>
</evidence>
<feature type="compositionally biased region" description="Low complexity" evidence="4">
    <location>
        <begin position="1538"/>
        <end position="1553"/>
    </location>
</feature>
<feature type="region of interest" description="Disordered" evidence="4">
    <location>
        <begin position="1493"/>
        <end position="1582"/>
    </location>
</feature>
<sequence length="1689" mass="190647">MVTRSIEDKKDRLCAFDGEMATLDHLNSSLHKVSMFMEPLLPLVGCHMVDYLTKNHWETLLPQQLRHDLLHLPHHQLQYLPVAFMGHETTTDCNSSFESWSLSNLSSFLSAIRQHSLPALDVTTPLSQVVCAHGAEVPVVRMTGVMSEKKSHEVEVMSQVIAQLAKGCDVNWIVDLGSGRGYLSSSMVLQYGINVVAIDSSQINTNSGLVRNRKLQRHWINLKKAEQDRMDGKVIKKGKRKKKKSNQTQHSENYDKLCELKESHVSSKLSVPCGQYVGVTRFVTEDTDLAGIVNSVMSDESETGLSFEAKGPTCSSEYDNLFNTDQTNTSLNASTKSENNEPGSELDSAIEELRINELSLHKSTESTPKSSAMDISKADSENMAKVVVVEVPQAIWPSSTEAKVDGATSFDVNQGESKGRDSYLGLVGLHTCGNLAPTSMRLFLSNPKVSFLCNVGCCYHLLEEEFAENPFKQTNVSEQAGSDKHDPRKQAENTKLVCDGCDSDKREGMLNKKSTYTINRSTLSSSEGENVLDPMHPSEIPHLGYGFPMSSFLLKCKFALGRNTRMLSCQPVDRLTQERFKKTEALYWRALLQVVLLDKLDGDDLDIGHVGRLSAKCLTFSQYAMKAIDKLGLPVQVTEEELNQYHQQYQHEREKLERFFLLRASVAPVIEGLMLLDRLAFLREKDPSLSSHLVQLFDPVTSPRCHALFAVSTWIYLGDMVKQQDKKMEEETANVQFFPIINGLQKMALYETKSRLYLIGSNNTQTKFRVLKIDRTEPYKLQITDDKVEYSQRQIKELLAMINEGNRAQSGQRQQAGLSRTVSAFGIVGFVRFLEGYYIILVTKRRKVAILGLHTVYKVEDTTMIYIPNESARKPNDDEAKYVRLFQNIDLSSNFYFSYSYDLTHSMQYNMAPPRDIPLDILASIKSPYSTLDEVERAENFLNLSVGSKDSGEEASKRAKTNPKKGENNEKSEDNTTSGHRAKQEKRVKTVCYGTRNKPYSKYVWNSYLLKPVERNLHPAWILPITHGFVSQNNISVYGRSFFLTLIARRSCYYAGTRFLKRGANHEGDVANEVETEQIVYDAHVSSVHMGRFTSFVQIRGSIPSHWSQDVSKMVPKPPITFDIMDPYAETAGKHFNELLHRFGSPVVVLNLVKRREQRPHESILSTEYANLVAQLNITLPPRHRIQYVAFDMARINKQKDENVMTRLSEIAYRAVKKTGIFQSSAPYYCHHLNPNTHYRQMERTSSGGHHDFGSHKKSVLGECGGRVQTGVVRVNCVDCLDRTNTAQFCLGKCALAFQLYVLGVLERPGLEFDSDCVRMLEEMYEDQGDTLALQYGGSQLVHRIRTYRRTAPWTSQGNDIMQTLSRYYSNTFSDTEKQNAINLFLGVYVPREESLPIWELPSDYLLHHSLTRGVRPCHSRSSSQWWDAEVMESLPMPVDETCKTVSLLMPVSPKEPKVDLYLDHHRPTEFCILSELFSYHMSHSVRDYMPHFTTDESPFSVRRRPGKRQEELSRTQSNSPSSTSLSAPKNPNMTGQASTSSTASSGTSSTESEGSDDEELSVASTASDEDDGESPPGLSLLAFFPPMTHTYGRYLRPPSRSDNTVYKRFEQIYKATSSPTSKSSHNTAPLVLIQRSSFSVDSSVETAPPAVPRRSRDIYHHHVATAITGPNPPHNRDLLMYRKFTSLS</sequence>
<dbReference type="Pfam" id="PF02383">
    <property type="entry name" value="Syja_N"/>
    <property type="match status" value="1"/>
</dbReference>
<feature type="compositionally biased region" description="Basic and acidic residues" evidence="4">
    <location>
        <begin position="964"/>
        <end position="974"/>
    </location>
</feature>
<feature type="compositionally biased region" description="Low complexity" evidence="4">
    <location>
        <begin position="1515"/>
        <end position="1527"/>
    </location>
</feature>
<feature type="compositionally biased region" description="Polar residues" evidence="4">
    <location>
        <begin position="324"/>
        <end position="342"/>
    </location>
</feature>
<dbReference type="CDD" id="cd02440">
    <property type="entry name" value="AdoMet_MTases"/>
    <property type="match status" value="1"/>
</dbReference>
<feature type="compositionally biased region" description="Basic residues" evidence="4">
    <location>
        <begin position="235"/>
        <end position="245"/>
    </location>
</feature>
<evidence type="ECO:0000313" key="6">
    <source>
        <dbReference type="EMBL" id="KAK3870451.1"/>
    </source>
</evidence>
<reference evidence="6" key="1">
    <citation type="submission" date="2023-10" db="EMBL/GenBank/DDBJ databases">
        <title>Genome assemblies of two species of porcelain crab, Petrolisthes cinctipes and Petrolisthes manimaculis (Anomura: Porcellanidae).</title>
        <authorList>
            <person name="Angst P."/>
        </authorList>
    </citation>
    <scope>NUCLEOTIDE SEQUENCE</scope>
    <source>
        <strain evidence="6">PB745_01</strain>
        <tissue evidence="6">Gill</tissue>
    </source>
</reference>
<dbReference type="PANTHER" id="PTHR45738">
    <property type="entry name" value="POLYPHOSPHOINOSITIDE PHOSPHATASE"/>
    <property type="match status" value="1"/>
</dbReference>
<dbReference type="GO" id="GO:0043813">
    <property type="term" value="F:phosphatidylinositol-3,5-bisphosphate 5-phosphatase activity"/>
    <property type="evidence" value="ECO:0007669"/>
    <property type="project" value="InterPro"/>
</dbReference>
<feature type="region of interest" description="Disordered" evidence="4">
    <location>
        <begin position="231"/>
        <end position="251"/>
    </location>
</feature>
<gene>
    <name evidence="6" type="ORF">Pcinc_024324</name>
</gene>
<keyword evidence="2" id="KW-0378">Hydrolase</keyword>
<feature type="domain" description="SAC" evidence="5">
    <location>
        <begin position="886"/>
        <end position="1338"/>
    </location>
</feature>
<name>A0AAE1FB60_PETCI</name>
<proteinExistence type="predicted"/>
<comment type="subcellular location">
    <subcellularLocation>
        <location evidence="1">Endomembrane system</location>
    </subcellularLocation>
</comment>
<dbReference type="InterPro" id="IPR002013">
    <property type="entry name" value="SAC_dom"/>
</dbReference>
<dbReference type="Pfam" id="PF13679">
    <property type="entry name" value="Methyltransf_32"/>
    <property type="match status" value="2"/>
</dbReference>